<dbReference type="Proteomes" id="UP001208570">
    <property type="component" value="Unassembled WGS sequence"/>
</dbReference>
<dbReference type="InterPro" id="IPR051277">
    <property type="entry name" value="SEZ6_CSMD_C4BPB_Regulators"/>
</dbReference>
<keyword evidence="8" id="KW-1185">Reference proteome</keyword>
<feature type="disulfide bond" evidence="4">
    <location>
        <begin position="111"/>
        <end position="138"/>
    </location>
</feature>
<dbReference type="GO" id="GO:0005576">
    <property type="term" value="C:extracellular region"/>
    <property type="evidence" value="ECO:0007669"/>
    <property type="project" value="InterPro"/>
</dbReference>
<evidence type="ECO:0000259" key="6">
    <source>
        <dbReference type="PROSITE" id="PS51390"/>
    </source>
</evidence>
<feature type="domain" description="Sushi" evidence="5">
    <location>
        <begin position="265"/>
        <end position="322"/>
    </location>
</feature>
<reference evidence="7" key="1">
    <citation type="journal article" date="2023" name="Mol. Biol. Evol.">
        <title>Third-Generation Sequencing Reveals the Adaptive Role of the Epigenome in Three Deep-Sea Polychaetes.</title>
        <authorList>
            <person name="Perez M."/>
            <person name="Aroh O."/>
            <person name="Sun Y."/>
            <person name="Lan Y."/>
            <person name="Juniper S.K."/>
            <person name="Young C.R."/>
            <person name="Angers B."/>
            <person name="Qian P.Y."/>
        </authorList>
    </citation>
    <scope>NUCLEOTIDE SEQUENCE</scope>
    <source>
        <strain evidence="7">P08H-3</strain>
    </source>
</reference>
<evidence type="ECO:0000313" key="7">
    <source>
        <dbReference type="EMBL" id="KAK2168007.1"/>
    </source>
</evidence>
<keyword evidence="1" id="KW-0732">Signal</keyword>
<feature type="domain" description="WAP" evidence="6">
    <location>
        <begin position="30"/>
        <end position="78"/>
    </location>
</feature>
<feature type="disulfide bond" evidence="4">
    <location>
        <begin position="293"/>
        <end position="320"/>
    </location>
</feature>
<dbReference type="SMART" id="SM00032">
    <property type="entry name" value="CCP"/>
    <property type="match status" value="9"/>
</dbReference>
<proteinExistence type="predicted"/>
<gene>
    <name evidence="7" type="ORF">LSH36_21g02014</name>
</gene>
<feature type="domain" description="Sushi" evidence="5">
    <location>
        <begin position="79"/>
        <end position="140"/>
    </location>
</feature>
<dbReference type="PROSITE" id="PS50923">
    <property type="entry name" value="SUSHI"/>
    <property type="match status" value="8"/>
</dbReference>
<dbReference type="PANTHER" id="PTHR45656:SF4">
    <property type="entry name" value="PROTEIN CBR-CLEC-78"/>
    <property type="match status" value="1"/>
</dbReference>
<accession>A0AAD9NF61</accession>
<comment type="caution">
    <text evidence="7">The sequence shown here is derived from an EMBL/GenBank/DDBJ whole genome shotgun (WGS) entry which is preliminary data.</text>
</comment>
<feature type="disulfide bond" evidence="4">
    <location>
        <begin position="532"/>
        <end position="559"/>
    </location>
</feature>
<dbReference type="EMBL" id="JAODUP010000021">
    <property type="protein sequence ID" value="KAK2168007.1"/>
    <property type="molecule type" value="Genomic_DNA"/>
</dbReference>
<keyword evidence="4" id="KW-0768">Sushi</keyword>
<dbReference type="Pfam" id="PF00084">
    <property type="entry name" value="Sushi"/>
    <property type="match status" value="9"/>
</dbReference>
<dbReference type="Gene3D" id="2.10.70.10">
    <property type="entry name" value="Complement Module, domain 1"/>
    <property type="match status" value="9"/>
</dbReference>
<name>A0AAD9NF61_9ANNE</name>
<evidence type="ECO:0000259" key="5">
    <source>
        <dbReference type="PROSITE" id="PS50923"/>
    </source>
</evidence>
<feature type="domain" description="Sushi" evidence="5">
    <location>
        <begin position="142"/>
        <end position="203"/>
    </location>
</feature>
<feature type="domain" description="Sushi" evidence="5">
    <location>
        <begin position="595"/>
        <end position="654"/>
    </location>
</feature>
<evidence type="ECO:0000256" key="4">
    <source>
        <dbReference type="PROSITE-ProRule" id="PRU00302"/>
    </source>
</evidence>
<dbReference type="AlphaFoldDB" id="A0AAD9NF61"/>
<organism evidence="7 8">
    <name type="scientific">Paralvinella palmiformis</name>
    <dbReference type="NCBI Taxonomy" id="53620"/>
    <lineage>
        <taxon>Eukaryota</taxon>
        <taxon>Metazoa</taxon>
        <taxon>Spiralia</taxon>
        <taxon>Lophotrochozoa</taxon>
        <taxon>Annelida</taxon>
        <taxon>Polychaeta</taxon>
        <taxon>Sedentaria</taxon>
        <taxon>Canalipalpata</taxon>
        <taxon>Terebellida</taxon>
        <taxon>Terebelliformia</taxon>
        <taxon>Alvinellidae</taxon>
        <taxon>Paralvinella</taxon>
    </lineage>
</organism>
<dbReference type="InterPro" id="IPR035976">
    <property type="entry name" value="Sushi/SCR/CCP_sf"/>
</dbReference>
<dbReference type="PANTHER" id="PTHR45656">
    <property type="entry name" value="PROTEIN CBR-CLEC-78"/>
    <property type="match status" value="1"/>
</dbReference>
<keyword evidence="3 4" id="KW-1015">Disulfide bond</keyword>
<feature type="domain" description="Sushi" evidence="5">
    <location>
        <begin position="204"/>
        <end position="264"/>
    </location>
</feature>
<evidence type="ECO:0000256" key="1">
    <source>
        <dbReference type="ARBA" id="ARBA00022729"/>
    </source>
</evidence>
<protein>
    <submittedName>
        <fullName evidence="7">Uncharacterized protein</fullName>
    </submittedName>
</protein>
<feature type="domain" description="Sushi" evidence="5">
    <location>
        <begin position="435"/>
        <end position="490"/>
    </location>
</feature>
<dbReference type="SUPFAM" id="SSF57535">
    <property type="entry name" value="Complement control module/SCR domain"/>
    <property type="match status" value="9"/>
</dbReference>
<evidence type="ECO:0000313" key="8">
    <source>
        <dbReference type="Proteomes" id="UP001208570"/>
    </source>
</evidence>
<dbReference type="InterPro" id="IPR008197">
    <property type="entry name" value="WAP_dom"/>
</dbReference>
<feature type="domain" description="Sushi" evidence="5">
    <location>
        <begin position="491"/>
        <end position="561"/>
    </location>
</feature>
<dbReference type="PROSITE" id="PS51390">
    <property type="entry name" value="WAP"/>
    <property type="match status" value="1"/>
</dbReference>
<dbReference type="Pfam" id="PF00095">
    <property type="entry name" value="WAP"/>
    <property type="match status" value="1"/>
</dbReference>
<sequence length="673" mass="75464">MSFSHQLLAIELANLRWTRLYVGAESARPFVNHPTCPRDPEAAKERRCFKKCLSDDDCKAKRKCMCDGPCGMICVKPRKRCKDLEAIANGRVVPLQVGNNMTFGSKIRYTCAEGYILSGYPERVCQADGIWSGQAPTCETEARCREPPWVPHATHDDVLDQKFYPLGTQLTYRCDKGHIMEGFHRSLCMGEGRWVGPRMTCTAVRCGHPGNILHADRDGNVFVYPYKVKYTCRGGYRMVGSSDRGIRYCQDNGKWSGTPPTCIPIKCPRLLPPINGSMIGSDITYGAVARFFCQVGFKLVGSPSRQCRMDGTWSGKDATCTVVDCGLPGPLYNGYLEIEGTTYKSKITFKCNGRTTFEGVGIETRCLQNGSWSVGIPKCWKKCQVPGVVNGTIIGEQEGAYTDHGKTLQYHCNRGHQRNTTEGPKCYNGTWTFYPKCIPEEIRDGHVRFYTMRHGDKARYKCNTGYYLVGKEFVTCEYGEWRGQVPTCAPVFCEHPGSIENGKILLVGVIGKYEYRPYVKNVWHNQEIEYHCDKEYKRVGPAAATCVGGKWSPPKLPKCIQKHHPKILYIFRGKRSVDNNNITALEEDVVSDEKGLCEVPDIPHGHVFNYPTGYYVPHTSVLKVSCDQGYTLLSGQGQSRCDDGMWTWIPGCLPESPETEDVDELDLGRLQGA</sequence>
<keyword evidence="2" id="KW-0677">Repeat</keyword>
<feature type="domain" description="Sushi" evidence="5">
    <location>
        <begin position="323"/>
        <end position="381"/>
    </location>
</feature>
<feature type="disulfide bond" evidence="4">
    <location>
        <begin position="206"/>
        <end position="249"/>
    </location>
</feature>
<evidence type="ECO:0000256" key="3">
    <source>
        <dbReference type="ARBA" id="ARBA00023157"/>
    </source>
</evidence>
<evidence type="ECO:0000256" key="2">
    <source>
        <dbReference type="ARBA" id="ARBA00022737"/>
    </source>
</evidence>
<comment type="caution">
    <text evidence="4">Lacks conserved residue(s) required for the propagation of feature annotation.</text>
</comment>
<dbReference type="GO" id="GO:0030414">
    <property type="term" value="F:peptidase inhibitor activity"/>
    <property type="evidence" value="ECO:0007669"/>
    <property type="project" value="InterPro"/>
</dbReference>
<dbReference type="CDD" id="cd00033">
    <property type="entry name" value="CCP"/>
    <property type="match status" value="8"/>
</dbReference>
<feature type="disulfide bond" evidence="4">
    <location>
        <begin position="174"/>
        <end position="201"/>
    </location>
</feature>
<dbReference type="InterPro" id="IPR000436">
    <property type="entry name" value="Sushi_SCR_CCP_dom"/>
</dbReference>